<comment type="caution">
    <text evidence="2">The sequence shown here is derived from an EMBL/GenBank/DDBJ whole genome shotgun (WGS) entry which is preliminary data.</text>
</comment>
<reference evidence="2 3" key="1">
    <citation type="submission" date="2019-04" db="EMBL/GenBank/DDBJ databases">
        <title>Azoarcus nasutitermitis sp. nov. isolated from termite nest.</title>
        <authorList>
            <person name="Lin S.-Y."/>
            <person name="Hameed A."/>
            <person name="Hsu Y.-H."/>
            <person name="Young C.-C."/>
        </authorList>
    </citation>
    <scope>NUCLEOTIDE SEQUENCE [LARGE SCALE GENOMIC DNA]</scope>
    <source>
        <strain evidence="2 3">CC-YHH838</strain>
    </source>
</reference>
<evidence type="ECO:0000313" key="3">
    <source>
        <dbReference type="Proteomes" id="UP000308430"/>
    </source>
</evidence>
<dbReference type="RefSeq" id="WP_136349571.1">
    <property type="nucleotide sequence ID" value="NZ_SSOC01000006.1"/>
</dbReference>
<gene>
    <name evidence="2" type="ORF">E6C76_17730</name>
</gene>
<protein>
    <submittedName>
        <fullName evidence="2">Uncharacterized protein</fullName>
    </submittedName>
</protein>
<feature type="transmembrane region" description="Helical" evidence="1">
    <location>
        <begin position="81"/>
        <end position="99"/>
    </location>
</feature>
<dbReference type="EMBL" id="SSOC01000006">
    <property type="protein sequence ID" value="THF63091.1"/>
    <property type="molecule type" value="Genomic_DNA"/>
</dbReference>
<sequence>MRTFQAFVILLCAFGGAWLLSGPEFFMPARHDPSHGVQFSGLSSQLLGLALLLIGAAGLSVKRHAGQGTGRPPSSAWQWRYFAMLMLSLALIGTAYQLGEPMPSPHHQTRP</sequence>
<evidence type="ECO:0000313" key="2">
    <source>
        <dbReference type="EMBL" id="THF63091.1"/>
    </source>
</evidence>
<keyword evidence="3" id="KW-1185">Reference proteome</keyword>
<dbReference type="AlphaFoldDB" id="A0A4S4AV37"/>
<name>A0A4S4AV37_9RHOO</name>
<accession>A0A4S4AV37</accession>
<evidence type="ECO:0000256" key="1">
    <source>
        <dbReference type="SAM" id="Phobius"/>
    </source>
</evidence>
<keyword evidence="1" id="KW-0472">Membrane</keyword>
<keyword evidence="1" id="KW-1133">Transmembrane helix</keyword>
<organism evidence="2 3">
    <name type="scientific">Pseudothauera nasutitermitis</name>
    <dbReference type="NCBI Taxonomy" id="2565930"/>
    <lineage>
        <taxon>Bacteria</taxon>
        <taxon>Pseudomonadati</taxon>
        <taxon>Pseudomonadota</taxon>
        <taxon>Betaproteobacteria</taxon>
        <taxon>Rhodocyclales</taxon>
        <taxon>Zoogloeaceae</taxon>
        <taxon>Pseudothauera</taxon>
    </lineage>
</organism>
<dbReference type="OrthoDB" id="5298384at2"/>
<feature type="transmembrane region" description="Helical" evidence="1">
    <location>
        <begin position="43"/>
        <end position="61"/>
    </location>
</feature>
<proteinExistence type="predicted"/>
<keyword evidence="1" id="KW-0812">Transmembrane</keyword>
<dbReference type="Proteomes" id="UP000308430">
    <property type="component" value="Unassembled WGS sequence"/>
</dbReference>